<sequence>MDNLNYDLDNYSQNDLCDMFDIKVDENFDKTILNSNYNKMITNVKSEVHIPDNEKGNILKFLDKAFKKLLEKDSEYKLTEGNFMPNLEKNEIFSNEKPVIKKVFKKELTSLINPIKTRYVTKLLNINTLFRKNYYMQKSTDFIIDLPDTLKNVTSITLCNTEIPNTIYSFSSEIGTNEFTIETYKDTYTDKKKKTVRIKNGNYSAKELVDYLNTYIFSKDTFKRIACNYDNITKKISFFRDKREDISGGVGNTNNLFFNIDWRLKDKPDRSIQLNMGWILGFRKEYYSYEEDYVDVSCVSFDKGEGFEAESCFQNLNGQRYIFLSIDDYNKNYSKMLFSPFEDSVINDNNIFAKINNDYDTFDYKSDAGGDYQFKRQYFGPVDLMKLRIRLLDEYGRVVSLNNADYSFTLKIEQLYNLNANE</sequence>
<accession>A0A6C0F8G9</accession>
<proteinExistence type="predicted"/>
<reference evidence="1" key="1">
    <citation type="journal article" date="2020" name="Nature">
        <title>Giant virus diversity and host interactions through global metagenomics.</title>
        <authorList>
            <person name="Schulz F."/>
            <person name="Roux S."/>
            <person name="Paez-Espino D."/>
            <person name="Jungbluth S."/>
            <person name="Walsh D.A."/>
            <person name="Denef V.J."/>
            <person name="McMahon K.D."/>
            <person name="Konstantinidis K.T."/>
            <person name="Eloe-Fadrosh E.A."/>
            <person name="Kyrpides N.C."/>
            <person name="Woyke T."/>
        </authorList>
    </citation>
    <scope>NUCLEOTIDE SEQUENCE</scope>
    <source>
        <strain evidence="1">GVMAG-S-ERX555997-44</strain>
    </source>
</reference>
<protein>
    <submittedName>
        <fullName evidence="1">Uncharacterized protein</fullName>
    </submittedName>
</protein>
<evidence type="ECO:0000313" key="1">
    <source>
        <dbReference type="EMBL" id="QHT37502.1"/>
    </source>
</evidence>
<dbReference type="EMBL" id="MN738798">
    <property type="protein sequence ID" value="QHT37502.1"/>
    <property type="molecule type" value="Genomic_DNA"/>
</dbReference>
<dbReference type="AlphaFoldDB" id="A0A6C0F8G9"/>
<name>A0A6C0F8G9_9ZZZZ</name>
<organism evidence="1">
    <name type="scientific">viral metagenome</name>
    <dbReference type="NCBI Taxonomy" id="1070528"/>
    <lineage>
        <taxon>unclassified sequences</taxon>
        <taxon>metagenomes</taxon>
        <taxon>organismal metagenomes</taxon>
    </lineage>
</organism>